<dbReference type="PANTHER" id="PTHR14136">
    <property type="entry name" value="BTB_POZ DOMAIN-CONTAINING PROTEIN KCTD9"/>
    <property type="match status" value="1"/>
</dbReference>
<dbReference type="AlphaFoldDB" id="A0A9D8PNH5"/>
<dbReference type="EMBL" id="JAFGIX010000043">
    <property type="protein sequence ID" value="MBN1573229.1"/>
    <property type="molecule type" value="Genomic_DNA"/>
</dbReference>
<proteinExistence type="predicted"/>
<dbReference type="SUPFAM" id="SSF141571">
    <property type="entry name" value="Pentapeptide repeat-like"/>
    <property type="match status" value="1"/>
</dbReference>
<reference evidence="1" key="2">
    <citation type="submission" date="2021-01" db="EMBL/GenBank/DDBJ databases">
        <authorList>
            <person name="Hahn C.R."/>
            <person name="Youssef N.H."/>
            <person name="Elshahed M."/>
        </authorList>
    </citation>
    <scope>NUCLEOTIDE SEQUENCE</scope>
    <source>
        <strain evidence="1">Zod_Metabat.24</strain>
    </source>
</reference>
<reference evidence="1" key="1">
    <citation type="journal article" date="2021" name="Environ. Microbiol.">
        <title>Genomic characterization of three novel Desulfobacterota classes expand the metabolic and phylogenetic diversity of the phylum.</title>
        <authorList>
            <person name="Murphy C.L."/>
            <person name="Biggerstaff J."/>
            <person name="Eichhorn A."/>
            <person name="Ewing E."/>
            <person name="Shahan R."/>
            <person name="Soriano D."/>
            <person name="Stewart S."/>
            <person name="VanMol K."/>
            <person name="Walker R."/>
            <person name="Walters P."/>
            <person name="Elshahed M.S."/>
            <person name="Youssef N.H."/>
        </authorList>
    </citation>
    <scope>NUCLEOTIDE SEQUENCE</scope>
    <source>
        <strain evidence="1">Zod_Metabat.24</strain>
    </source>
</reference>
<name>A0A9D8PNH5_9DELT</name>
<sequence length="151" mass="17229">MGEDEIISNIKDIYPTTRNEDFLRYLFRSYKTYFPMRLYYGRILEKLKGTVLHRDKLSIILGAVGLSIDGIADWNDVIRLLSDSRRGSLDLRGLDLSHVNMRKADLFVADLREADLRGADLRCADLRDADLRGAKTDGMDIDDAKTEGMKI</sequence>
<dbReference type="InterPro" id="IPR051082">
    <property type="entry name" value="Pentapeptide-BTB/POZ_domain"/>
</dbReference>
<evidence type="ECO:0000313" key="1">
    <source>
        <dbReference type="EMBL" id="MBN1573229.1"/>
    </source>
</evidence>
<dbReference type="Pfam" id="PF00805">
    <property type="entry name" value="Pentapeptide"/>
    <property type="match status" value="1"/>
</dbReference>
<dbReference type="PANTHER" id="PTHR14136:SF17">
    <property type="entry name" value="BTB_POZ DOMAIN-CONTAINING PROTEIN KCTD9"/>
    <property type="match status" value="1"/>
</dbReference>
<dbReference type="Proteomes" id="UP000809273">
    <property type="component" value="Unassembled WGS sequence"/>
</dbReference>
<protein>
    <submittedName>
        <fullName evidence="1">Pentapeptide repeat-containing protein</fullName>
    </submittedName>
</protein>
<dbReference type="Gene3D" id="2.160.20.80">
    <property type="entry name" value="E3 ubiquitin-protein ligase SopA"/>
    <property type="match status" value="1"/>
</dbReference>
<organism evidence="1 2">
    <name type="scientific">Candidatus Zymogenus saltonus</name>
    <dbReference type="NCBI Taxonomy" id="2844893"/>
    <lineage>
        <taxon>Bacteria</taxon>
        <taxon>Deltaproteobacteria</taxon>
        <taxon>Candidatus Zymogenia</taxon>
        <taxon>Candidatus Zymogeniales</taxon>
        <taxon>Candidatus Zymogenaceae</taxon>
        <taxon>Candidatus Zymogenus</taxon>
    </lineage>
</organism>
<comment type="caution">
    <text evidence="1">The sequence shown here is derived from an EMBL/GenBank/DDBJ whole genome shotgun (WGS) entry which is preliminary data.</text>
</comment>
<accession>A0A9D8PNH5</accession>
<evidence type="ECO:0000313" key="2">
    <source>
        <dbReference type="Proteomes" id="UP000809273"/>
    </source>
</evidence>
<dbReference type="InterPro" id="IPR001646">
    <property type="entry name" value="5peptide_repeat"/>
</dbReference>
<gene>
    <name evidence="1" type="ORF">JW984_08555</name>
</gene>